<name>A0A6N3FU31_9BACT</name>
<evidence type="ECO:0000313" key="1">
    <source>
        <dbReference type="EMBL" id="VYU55550.1"/>
    </source>
</evidence>
<dbReference type="AlphaFoldDB" id="A0A6N3FU31"/>
<protein>
    <submittedName>
        <fullName evidence="1">Uncharacterized protein</fullName>
    </submittedName>
</protein>
<reference evidence="1" key="1">
    <citation type="submission" date="2019-11" db="EMBL/GenBank/DDBJ databases">
        <authorList>
            <person name="Feng L."/>
        </authorList>
    </citation>
    <scope>NUCLEOTIDE SEQUENCE</scope>
    <source>
        <strain evidence="1">PclaraLFYP37</strain>
    </source>
</reference>
<accession>A0A6N3FU31</accession>
<dbReference type="RefSeq" id="WP_412442392.1">
    <property type="nucleotide sequence ID" value="NZ_CACRUT010000023.1"/>
</dbReference>
<dbReference type="EMBL" id="CACRUT010000023">
    <property type="protein sequence ID" value="VYU55550.1"/>
    <property type="molecule type" value="Genomic_DNA"/>
</dbReference>
<gene>
    <name evidence="1" type="ORF">PCLFYP37_00220</name>
</gene>
<proteinExistence type="predicted"/>
<organism evidence="1">
    <name type="scientific">Paraprevotella clara</name>
    <dbReference type="NCBI Taxonomy" id="454154"/>
    <lineage>
        <taxon>Bacteria</taxon>
        <taxon>Pseudomonadati</taxon>
        <taxon>Bacteroidota</taxon>
        <taxon>Bacteroidia</taxon>
        <taxon>Bacteroidales</taxon>
        <taxon>Prevotellaceae</taxon>
        <taxon>Paraprevotella</taxon>
    </lineage>
</organism>
<sequence length="219" mass="25478">MSQLRCNGKVPTIVFGKVARDIVACKEVVDWLQCPVSGFEDFIVIITDSAVEYEERIDAFLQSVVNGRLHYMVLDMNDSLDRQRFRNKWMSYNIIGGNKIETVIQLLHNIYAHILKTGMISYDFTDLQYILKQGCWVQSVCFKGELSDWVKSFQIQANASYSFGLTLNFDDGERVKDNLDVLHKWLCRLGNNPEVKISLQLYEDEDMETIVIWTYDDEY</sequence>